<keyword evidence="2" id="KW-1185">Reference proteome</keyword>
<accession>A0A6P2D6U5</accession>
<protein>
    <submittedName>
        <fullName evidence="1">Uncharacterized protein</fullName>
    </submittedName>
</protein>
<proteinExistence type="predicted"/>
<reference evidence="1 2" key="1">
    <citation type="submission" date="2019-05" db="EMBL/GenBank/DDBJ databases">
        <authorList>
            <consortium name="Science for Life Laboratories"/>
        </authorList>
    </citation>
    <scope>NUCLEOTIDE SEQUENCE [LARGE SCALE GENOMIC DNA]</scope>
    <source>
        <strain evidence="1">Soil9</strain>
    </source>
</reference>
<evidence type="ECO:0000313" key="1">
    <source>
        <dbReference type="EMBL" id="VTR96185.1"/>
    </source>
</evidence>
<dbReference type="Proteomes" id="UP000464178">
    <property type="component" value="Chromosome"/>
</dbReference>
<gene>
    <name evidence="1" type="ORF">SOIL9_15290</name>
</gene>
<sequence>MRPPLTTVRREMFKSGACRGVMNQRIRLLKLCRHLTVGREQSTRSDKAMIQLAVIRLALRRLRPTNDKAPFRYRNAS</sequence>
<dbReference type="KEGG" id="gms:SOIL9_15290"/>
<organism evidence="1 2">
    <name type="scientific">Gemmata massiliana</name>
    <dbReference type="NCBI Taxonomy" id="1210884"/>
    <lineage>
        <taxon>Bacteria</taxon>
        <taxon>Pseudomonadati</taxon>
        <taxon>Planctomycetota</taxon>
        <taxon>Planctomycetia</taxon>
        <taxon>Gemmatales</taxon>
        <taxon>Gemmataceae</taxon>
        <taxon>Gemmata</taxon>
    </lineage>
</organism>
<dbReference type="EMBL" id="LR593886">
    <property type="protein sequence ID" value="VTR96185.1"/>
    <property type="molecule type" value="Genomic_DNA"/>
</dbReference>
<dbReference type="AlphaFoldDB" id="A0A6P2D6U5"/>
<evidence type="ECO:0000313" key="2">
    <source>
        <dbReference type="Proteomes" id="UP000464178"/>
    </source>
</evidence>
<name>A0A6P2D6U5_9BACT</name>